<gene>
    <name evidence="6" type="primary">epsC1</name>
    <name evidence="6" type="ORF">ING2E5A_0703</name>
</gene>
<keyword evidence="7" id="KW-1185">Reference proteome</keyword>
<dbReference type="EMBL" id="LT608328">
    <property type="protein sequence ID" value="SCM56060.1"/>
    <property type="molecule type" value="Genomic_DNA"/>
</dbReference>
<dbReference type="FunFam" id="3.40.50.2000:FF:000043">
    <property type="entry name" value="UDP-N-acetylglucosamine 2-epimerase"/>
    <property type="match status" value="1"/>
</dbReference>
<dbReference type="RefSeq" id="WP_071136190.1">
    <property type="nucleotide sequence ID" value="NZ_DUQN01000136.1"/>
</dbReference>
<dbReference type="PANTHER" id="PTHR43174">
    <property type="entry name" value="UDP-N-ACETYLGLUCOSAMINE 2-EPIMERASE"/>
    <property type="match status" value="1"/>
</dbReference>
<accession>A0A1G4G4R8</accession>
<evidence type="ECO:0000256" key="4">
    <source>
        <dbReference type="RuleBase" id="RU003513"/>
    </source>
</evidence>
<dbReference type="KEGG" id="pmuc:ING2E5A_0703"/>
<comment type="similarity">
    <text evidence="2 4">Belongs to the UDP-N-acetylglucosamine 2-epimerase family.</text>
</comment>
<dbReference type="PANTHER" id="PTHR43174:SF2">
    <property type="entry name" value="UDP-N-ACETYLGLUCOSAMINE 2-EPIMERASE"/>
    <property type="match status" value="1"/>
</dbReference>
<keyword evidence="1 4" id="KW-0413">Isomerase</keyword>
<dbReference type="STRING" id="1642646.ING2E5A_0703"/>
<dbReference type="CDD" id="cd03786">
    <property type="entry name" value="GTB_UDP-GlcNAc_2-Epimerase"/>
    <property type="match status" value="1"/>
</dbReference>
<dbReference type="AlphaFoldDB" id="A0A1G4G4R8"/>
<dbReference type="SUPFAM" id="SSF53756">
    <property type="entry name" value="UDP-Glycosyltransferase/glycogen phosphorylase"/>
    <property type="match status" value="1"/>
</dbReference>
<feature type="domain" description="UDP-N-acetylglucosamine 2-epimerase" evidence="5">
    <location>
        <begin position="24"/>
        <end position="381"/>
    </location>
</feature>
<evidence type="ECO:0000256" key="2">
    <source>
        <dbReference type="ARBA" id="ARBA00038209"/>
    </source>
</evidence>
<dbReference type="InterPro" id="IPR029767">
    <property type="entry name" value="WecB-like"/>
</dbReference>
<evidence type="ECO:0000256" key="1">
    <source>
        <dbReference type="ARBA" id="ARBA00023235"/>
    </source>
</evidence>
<evidence type="ECO:0000256" key="3">
    <source>
        <dbReference type="ARBA" id="ARBA00038858"/>
    </source>
</evidence>
<proteinExistence type="inferred from homology"/>
<dbReference type="InterPro" id="IPR003331">
    <property type="entry name" value="UDP_GlcNAc_Epimerase_2_dom"/>
</dbReference>
<dbReference type="Gene3D" id="3.40.50.2000">
    <property type="entry name" value="Glycogen Phosphorylase B"/>
    <property type="match status" value="2"/>
</dbReference>
<evidence type="ECO:0000313" key="6">
    <source>
        <dbReference type="EMBL" id="SCM56060.1"/>
    </source>
</evidence>
<evidence type="ECO:0000259" key="5">
    <source>
        <dbReference type="Pfam" id="PF02350"/>
    </source>
</evidence>
<organism evidence="6 7">
    <name type="scientific">Petrimonas mucosa</name>
    <dbReference type="NCBI Taxonomy" id="1642646"/>
    <lineage>
        <taxon>Bacteria</taxon>
        <taxon>Pseudomonadati</taxon>
        <taxon>Bacteroidota</taxon>
        <taxon>Bacteroidia</taxon>
        <taxon>Bacteroidales</taxon>
        <taxon>Dysgonomonadaceae</taxon>
        <taxon>Petrimonas</taxon>
    </lineage>
</organism>
<dbReference type="Proteomes" id="UP000178485">
    <property type="component" value="Chromosome i"/>
</dbReference>
<evidence type="ECO:0000313" key="7">
    <source>
        <dbReference type="Proteomes" id="UP000178485"/>
    </source>
</evidence>
<dbReference type="GO" id="GO:0008761">
    <property type="term" value="F:UDP-N-acetylglucosamine 2-epimerase activity"/>
    <property type="evidence" value="ECO:0007669"/>
    <property type="project" value="UniProtKB-EC"/>
</dbReference>
<protein>
    <recommendedName>
        <fullName evidence="3">UDP-N-acetylglucosamine 2-epimerase (non-hydrolyzing)</fullName>
        <ecNumber evidence="3">5.1.3.14</ecNumber>
    </recommendedName>
</protein>
<name>A0A1G4G4R8_9BACT</name>
<dbReference type="NCBIfam" id="TIGR00236">
    <property type="entry name" value="wecB"/>
    <property type="match status" value="1"/>
</dbReference>
<dbReference type="EC" id="5.1.3.14" evidence="3"/>
<reference evidence="6 7" key="1">
    <citation type="submission" date="2016-08" db="EMBL/GenBank/DDBJ databases">
        <authorList>
            <person name="Seilhamer J.J."/>
        </authorList>
    </citation>
    <scope>NUCLEOTIDE SEQUENCE [LARGE SCALE GENOMIC DNA]</scope>
    <source>
        <strain evidence="6">ING2-E5A</strain>
    </source>
</reference>
<dbReference type="Pfam" id="PF02350">
    <property type="entry name" value="Epimerase_2"/>
    <property type="match status" value="1"/>
</dbReference>
<sequence length="386" mass="43837">MRKKIMLVFGTRPEAIKMAPLIRELRRHPDRFQVQVCVTGQHREMLDQVLRLFEIIPDFDLKVMKSNQDLYDITTSILVGMRDVLQQSQPDWVMVHGDTTTSVVAALAAFYQRIPVAHVEAGLRTNNIYSPWPEEMNRQITSRIASCHFAPTPLSKQNLLNEGVSEERIVVTGNTVIDALHWVTQRIKTDGELREEIHETLIRNGLPEKVVKGVAPGLVLITGHRRENFGEGFIQICRAIDTLSKRFPEIHFVYPMHLNPNVRGPIREVFNDETRDNLHFIEPLDYLPFVCLMEKSRLILTDSGGIQEEAPGLGKPVLVMRNTTERPEAVEAGTVKLVGTDYDLILSEASRLLSDESYYYSMSNRSNPYGDGLACKRIVDSMFGIV</sequence>